<name>A0A6C0KNI4_9ZZZZ</name>
<organism evidence="2">
    <name type="scientific">viral metagenome</name>
    <dbReference type="NCBI Taxonomy" id="1070528"/>
    <lineage>
        <taxon>unclassified sequences</taxon>
        <taxon>metagenomes</taxon>
        <taxon>organismal metagenomes</taxon>
    </lineage>
</organism>
<keyword evidence="1" id="KW-0175">Coiled coil</keyword>
<feature type="coiled-coil region" evidence="1">
    <location>
        <begin position="88"/>
        <end position="133"/>
    </location>
</feature>
<protein>
    <submittedName>
        <fullName evidence="2">Uncharacterized protein</fullName>
    </submittedName>
</protein>
<accession>A0A6C0KNI4</accession>
<proteinExistence type="predicted"/>
<dbReference type="AlphaFoldDB" id="A0A6C0KNI4"/>
<evidence type="ECO:0000256" key="1">
    <source>
        <dbReference type="SAM" id="Coils"/>
    </source>
</evidence>
<evidence type="ECO:0000313" key="2">
    <source>
        <dbReference type="EMBL" id="QHU17898.1"/>
    </source>
</evidence>
<dbReference type="EMBL" id="MN740919">
    <property type="protein sequence ID" value="QHU17898.1"/>
    <property type="molecule type" value="Genomic_DNA"/>
</dbReference>
<sequence length="282" mass="34167">MPNYTCECCCFSTHIKTHYTKHLQTKKHQKYKKSQPKVNLKSTFSQPLVNIYKNSETITPYRCHYCMKYFKFKQSMYKHIKYSCKKNNDEDLRELARLLNEKDKQMEDKESQLEKMQRQIDKLTNKLQIQNINNGTIHNNIVNIQLLNYTETDYSHLTPNDYMTCIKDCNTCVKSLIEKVHFNENKPENRNIYLSNIKGKYVMIYKDNVWQIIDKKEQIDDIYNYNELVLESWYDDYKDKYPDIINSFQRYLKNKDENVVLNKVKDEILLMLYNKRQMISLE</sequence>
<reference evidence="2" key="1">
    <citation type="journal article" date="2020" name="Nature">
        <title>Giant virus diversity and host interactions through global metagenomics.</title>
        <authorList>
            <person name="Schulz F."/>
            <person name="Roux S."/>
            <person name="Paez-Espino D."/>
            <person name="Jungbluth S."/>
            <person name="Walsh D.A."/>
            <person name="Denef V.J."/>
            <person name="McMahon K.D."/>
            <person name="Konstantinidis K.T."/>
            <person name="Eloe-Fadrosh E.A."/>
            <person name="Kyrpides N.C."/>
            <person name="Woyke T."/>
        </authorList>
    </citation>
    <scope>NUCLEOTIDE SEQUENCE</scope>
    <source>
        <strain evidence="2">GVMAG-S-3300012919-55</strain>
    </source>
</reference>